<evidence type="ECO:0000256" key="7">
    <source>
        <dbReference type="ARBA" id="ARBA00022857"/>
    </source>
</evidence>
<dbReference type="SUPFAM" id="SSF51735">
    <property type="entry name" value="NAD(P)-binding Rossmann-fold domains"/>
    <property type="match status" value="1"/>
</dbReference>
<dbReference type="GO" id="GO:0006729">
    <property type="term" value="P:tetrahydrobiopterin biosynthetic process"/>
    <property type="evidence" value="ECO:0007669"/>
    <property type="project" value="InterPro"/>
</dbReference>
<evidence type="ECO:0000256" key="8">
    <source>
        <dbReference type="ARBA" id="ARBA00023002"/>
    </source>
</evidence>
<evidence type="ECO:0000256" key="1">
    <source>
        <dbReference type="ARBA" id="ARBA00004496"/>
    </source>
</evidence>
<evidence type="ECO:0000313" key="11">
    <source>
        <dbReference type="EMBL" id="TNN30083.1"/>
    </source>
</evidence>
<dbReference type="InterPro" id="IPR006393">
    <property type="entry name" value="Sepiapterin_red"/>
</dbReference>
<dbReference type="PANTHER" id="PTHR44085:SF2">
    <property type="entry name" value="SEPIAPTERIN REDUCTASE"/>
    <property type="match status" value="1"/>
</dbReference>
<dbReference type="GO" id="GO:0004757">
    <property type="term" value="F:sepiapterin reductase (NADP+) activity"/>
    <property type="evidence" value="ECO:0007669"/>
    <property type="project" value="UniProtKB-EC"/>
</dbReference>
<protein>
    <recommendedName>
        <fullName evidence="5">Sepiapterin reductase</fullName>
        <ecNumber evidence="4">1.1.1.153</ecNumber>
    </recommendedName>
</protein>
<proteinExistence type="inferred from homology"/>
<dbReference type="SMART" id="SM00822">
    <property type="entry name" value="PKS_KR"/>
    <property type="match status" value="1"/>
</dbReference>
<dbReference type="AlphaFoldDB" id="A0A4Z2EMK8"/>
<dbReference type="EMBL" id="SRLO01004873">
    <property type="protein sequence ID" value="TNN30083.1"/>
    <property type="molecule type" value="Genomic_DNA"/>
</dbReference>
<evidence type="ECO:0000313" key="12">
    <source>
        <dbReference type="Proteomes" id="UP000314294"/>
    </source>
</evidence>
<evidence type="ECO:0000259" key="10">
    <source>
        <dbReference type="SMART" id="SM00822"/>
    </source>
</evidence>
<dbReference type="FunFam" id="3.40.50.720:FF:000259">
    <property type="entry name" value="Sepiapterin reductase"/>
    <property type="match status" value="1"/>
</dbReference>
<evidence type="ECO:0000256" key="6">
    <source>
        <dbReference type="ARBA" id="ARBA00022490"/>
    </source>
</evidence>
<dbReference type="CDD" id="cd05367">
    <property type="entry name" value="SPR-like_SDR_c"/>
    <property type="match status" value="1"/>
</dbReference>
<feature type="region of interest" description="Disordered" evidence="9">
    <location>
        <begin position="1"/>
        <end position="24"/>
    </location>
</feature>
<feature type="domain" description="Ketoreductase" evidence="10">
    <location>
        <begin position="34"/>
        <end position="195"/>
    </location>
</feature>
<reference evidence="11 12" key="1">
    <citation type="submission" date="2019-03" db="EMBL/GenBank/DDBJ databases">
        <title>First draft genome of Liparis tanakae, snailfish: a comprehensive survey of snailfish specific genes.</title>
        <authorList>
            <person name="Kim W."/>
            <person name="Song I."/>
            <person name="Jeong J.-H."/>
            <person name="Kim D."/>
            <person name="Kim S."/>
            <person name="Ryu S."/>
            <person name="Song J.Y."/>
            <person name="Lee S.K."/>
        </authorList>
    </citation>
    <scope>NUCLEOTIDE SEQUENCE [LARGE SCALE GENOMIC DNA]</scope>
    <source>
        <tissue evidence="11">Muscle</tissue>
    </source>
</reference>
<evidence type="ECO:0000256" key="5">
    <source>
        <dbReference type="ARBA" id="ARBA00019170"/>
    </source>
</evidence>
<dbReference type="EC" id="1.1.1.153" evidence="4"/>
<evidence type="ECO:0000256" key="9">
    <source>
        <dbReference type="SAM" id="MobiDB-lite"/>
    </source>
</evidence>
<gene>
    <name evidence="11" type="primary">SPR</name>
    <name evidence="11" type="ORF">EYF80_059766</name>
</gene>
<dbReference type="GO" id="GO:0005737">
    <property type="term" value="C:cytoplasm"/>
    <property type="evidence" value="ECO:0007669"/>
    <property type="project" value="UniProtKB-SubCell"/>
</dbReference>
<evidence type="ECO:0000256" key="3">
    <source>
        <dbReference type="ARBA" id="ARBA00011738"/>
    </source>
</evidence>
<dbReference type="OrthoDB" id="153074at2759"/>
<keyword evidence="6" id="KW-0963">Cytoplasm</keyword>
<dbReference type="PANTHER" id="PTHR44085">
    <property type="entry name" value="SEPIAPTERIN REDUCTASE"/>
    <property type="match status" value="1"/>
</dbReference>
<keyword evidence="7" id="KW-0521">NADP</keyword>
<dbReference type="InterPro" id="IPR051721">
    <property type="entry name" value="Biopterin_syn/organic_redct"/>
</dbReference>
<accession>A0A4Z2EMK8</accession>
<dbReference type="NCBIfam" id="TIGR01500">
    <property type="entry name" value="sepiapter_red"/>
    <property type="match status" value="1"/>
</dbReference>
<feature type="compositionally biased region" description="Low complexity" evidence="9">
    <location>
        <begin position="10"/>
        <end position="22"/>
    </location>
</feature>
<keyword evidence="8" id="KW-0560">Oxidoreductase</keyword>
<dbReference type="InterPro" id="IPR057326">
    <property type="entry name" value="KR_dom"/>
</dbReference>
<keyword evidence="12" id="KW-1185">Reference proteome</keyword>
<dbReference type="InterPro" id="IPR002347">
    <property type="entry name" value="SDR_fam"/>
</dbReference>
<evidence type="ECO:0000256" key="2">
    <source>
        <dbReference type="ARBA" id="ARBA00010483"/>
    </source>
</evidence>
<comment type="similarity">
    <text evidence="2">Belongs to the sepiapterin reductase family.</text>
</comment>
<dbReference type="InterPro" id="IPR036291">
    <property type="entry name" value="NAD(P)-bd_dom_sf"/>
</dbReference>
<dbReference type="PRINTS" id="PR00081">
    <property type="entry name" value="GDHRDH"/>
</dbReference>
<comment type="subunit">
    <text evidence="3">Homodimer.</text>
</comment>
<sequence>MRRACPSLQSTGRSGSSRCSGTMAGPASTDLGRALCVITGASRGFGRAIARDMSRLVKPGSALVLTARSAEDLRSLQVELAESEAGRAGLLLRCVAADLSRQDGLESIVRAAKEAFCEDMDHVVLVNNAASLGDVSRLASSFSDLTEVDSYLSLNVGSALCLTAAVLQAFPRRAGRRRCVVNVTSLCALQPFSSWVLYCTGKAAREMTFRVLAEEEPDLRVLNYSPGPLDTAMQAQARSTTADPGVRESFLDMFAGGRLLSCEASCAKLMTVLLEDRYTSGAHVDVYEL</sequence>
<dbReference type="Proteomes" id="UP000314294">
    <property type="component" value="Unassembled WGS sequence"/>
</dbReference>
<dbReference type="Pfam" id="PF00106">
    <property type="entry name" value="adh_short"/>
    <property type="match status" value="1"/>
</dbReference>
<comment type="caution">
    <text evidence="11">The sequence shown here is derived from an EMBL/GenBank/DDBJ whole genome shotgun (WGS) entry which is preliminary data.</text>
</comment>
<evidence type="ECO:0000256" key="4">
    <source>
        <dbReference type="ARBA" id="ARBA00013075"/>
    </source>
</evidence>
<comment type="subcellular location">
    <subcellularLocation>
        <location evidence="1">Cytoplasm</location>
    </subcellularLocation>
</comment>
<dbReference type="Gene3D" id="3.40.50.720">
    <property type="entry name" value="NAD(P)-binding Rossmann-like Domain"/>
    <property type="match status" value="1"/>
</dbReference>
<name>A0A4Z2EMK8_9TELE</name>
<organism evidence="11 12">
    <name type="scientific">Liparis tanakae</name>
    <name type="common">Tanaka's snailfish</name>
    <dbReference type="NCBI Taxonomy" id="230148"/>
    <lineage>
        <taxon>Eukaryota</taxon>
        <taxon>Metazoa</taxon>
        <taxon>Chordata</taxon>
        <taxon>Craniata</taxon>
        <taxon>Vertebrata</taxon>
        <taxon>Euteleostomi</taxon>
        <taxon>Actinopterygii</taxon>
        <taxon>Neopterygii</taxon>
        <taxon>Teleostei</taxon>
        <taxon>Neoteleostei</taxon>
        <taxon>Acanthomorphata</taxon>
        <taxon>Eupercaria</taxon>
        <taxon>Perciformes</taxon>
        <taxon>Cottioidei</taxon>
        <taxon>Cottales</taxon>
        <taxon>Liparidae</taxon>
        <taxon>Liparis</taxon>
    </lineage>
</organism>